<dbReference type="GeneID" id="302997299"/>
<dbReference type="AlphaFoldDB" id="F2NU56"/>
<dbReference type="Pfam" id="PF13416">
    <property type="entry name" value="SBP_bac_8"/>
    <property type="match status" value="1"/>
</dbReference>
<dbReference type="InterPro" id="IPR050490">
    <property type="entry name" value="Bact_solute-bd_prot1"/>
</dbReference>
<dbReference type="RefSeq" id="WP_013700331.1">
    <property type="nucleotide sequence ID" value="NC_015385.1"/>
</dbReference>
<dbReference type="OrthoDB" id="55273at2"/>
<dbReference type="KEGG" id="tsu:Tresu_0050"/>
<sequence length="434" mass="48288">MKKNFAVISAVMIGAFAFIVGGCSKDKASQGKSDANNKLVVWSFTDELNGMIDNYFKKDSRFAGKYDISFSLTPTDQFPNKLDPVLASGSGCPDVFALEDAFVRKYIESGLLLDITDIYNEVKDKVYPYPVEVGTYNGKVYGMSWQVTPGAVFYRRSLAKKYLGTDDPAEVQKHLANWDKFLETAELLKQKSNGDCYIVSSTGDMFKPYSAGRASPWVVDDKLVIDQKMYDYMDMCKILHDKGYEGRVGQWSEGWFAGMKGVFKDESGKNKEIFSYFLPTWGLHYVLKTNAPESAGDWAMCAGPVGYRWGGTWVAAWKGTKNPNAAKEFIKYIATDDTFLESWAKNTGDVVSNKNVVDKIKDSYADPYLAGQNHYSAFAEMAKSVNGKLSQGTDQAIESIFSEETAAYVNGEKTKQQALDDFKVQVSSTLSLSL</sequence>
<reference evidence="4" key="2">
    <citation type="submission" date="2011-04" db="EMBL/GenBank/DDBJ databases">
        <title>The complete genome of chromosome of Treponema succinifaciens DSM 2489.</title>
        <authorList>
            <person name="Lucas S."/>
            <person name="Copeland A."/>
            <person name="Lapidus A."/>
            <person name="Bruce D."/>
            <person name="Goodwin L."/>
            <person name="Pitluck S."/>
            <person name="Peters L."/>
            <person name="Kyrpides N."/>
            <person name="Mavromatis K."/>
            <person name="Ivanova N."/>
            <person name="Ovchinnikova G."/>
            <person name="Teshima H."/>
            <person name="Detter J.C."/>
            <person name="Tapia R."/>
            <person name="Han C."/>
            <person name="Land M."/>
            <person name="Hauser L."/>
            <person name="Markowitz V."/>
            <person name="Cheng J.-F."/>
            <person name="Hugenholtz P."/>
            <person name="Woyke T."/>
            <person name="Wu D."/>
            <person name="Gronow S."/>
            <person name="Wellnitz S."/>
            <person name="Brambilla E."/>
            <person name="Klenk H.-P."/>
            <person name="Eisen J.A."/>
        </authorList>
    </citation>
    <scope>NUCLEOTIDE SEQUENCE [LARGE SCALE GENOMIC DNA]</scope>
    <source>
        <strain evidence="4">ATCC 33096 / DSM 2489 / 6091</strain>
    </source>
</reference>
<evidence type="ECO:0000256" key="1">
    <source>
        <dbReference type="ARBA" id="ARBA00004418"/>
    </source>
</evidence>
<evidence type="ECO:0000313" key="3">
    <source>
        <dbReference type="EMBL" id="AEB13020.1"/>
    </source>
</evidence>
<dbReference type="eggNOG" id="COG1653">
    <property type="taxonomic scope" value="Bacteria"/>
</dbReference>
<accession>F2NU56</accession>
<dbReference type="PANTHER" id="PTHR43649">
    <property type="entry name" value="ARABINOSE-BINDING PROTEIN-RELATED"/>
    <property type="match status" value="1"/>
</dbReference>
<dbReference type="GO" id="GO:0042597">
    <property type="term" value="C:periplasmic space"/>
    <property type="evidence" value="ECO:0007669"/>
    <property type="project" value="UniProtKB-SubCell"/>
</dbReference>
<dbReference type="PROSITE" id="PS51257">
    <property type="entry name" value="PROKAR_LIPOPROTEIN"/>
    <property type="match status" value="1"/>
</dbReference>
<dbReference type="STRING" id="869209.Tresu_0050"/>
<dbReference type="SUPFAM" id="SSF53850">
    <property type="entry name" value="Periplasmic binding protein-like II"/>
    <property type="match status" value="1"/>
</dbReference>
<dbReference type="InterPro" id="IPR006059">
    <property type="entry name" value="SBP"/>
</dbReference>
<dbReference type="PANTHER" id="PTHR43649:SF32">
    <property type="entry name" value="SUGAR BINDING SECRETED PROTEIN"/>
    <property type="match status" value="1"/>
</dbReference>
<comment type="similarity">
    <text evidence="2">Belongs to the bacterial solute-binding protein 1 family.</text>
</comment>
<protein>
    <submittedName>
        <fullName evidence="3">Extracellular solute-binding protein family 1</fullName>
    </submittedName>
</protein>
<evidence type="ECO:0000256" key="2">
    <source>
        <dbReference type="ARBA" id="ARBA00008520"/>
    </source>
</evidence>
<organism evidence="3 4">
    <name type="scientific">Treponema succinifaciens (strain ATCC 33096 / DSM 2489 / 6091)</name>
    <dbReference type="NCBI Taxonomy" id="869209"/>
    <lineage>
        <taxon>Bacteria</taxon>
        <taxon>Pseudomonadati</taxon>
        <taxon>Spirochaetota</taxon>
        <taxon>Spirochaetia</taxon>
        <taxon>Spirochaetales</taxon>
        <taxon>Treponemataceae</taxon>
        <taxon>Treponema</taxon>
    </lineage>
</organism>
<dbReference type="EMBL" id="CP002631">
    <property type="protein sequence ID" value="AEB13020.1"/>
    <property type="molecule type" value="Genomic_DNA"/>
</dbReference>
<gene>
    <name evidence="3" type="ordered locus">Tresu_0050</name>
</gene>
<proteinExistence type="inferred from homology"/>
<reference evidence="3 4" key="1">
    <citation type="journal article" date="2011" name="Stand. Genomic Sci.">
        <title>Complete genome sequence of Treponema succinifaciens type strain (6091).</title>
        <authorList>
            <person name="Han C."/>
            <person name="Gronow S."/>
            <person name="Teshima H."/>
            <person name="Lapidus A."/>
            <person name="Nolan M."/>
            <person name="Lucas S."/>
            <person name="Hammon N."/>
            <person name="Deshpande S."/>
            <person name="Cheng J.F."/>
            <person name="Zeytun A."/>
            <person name="Tapia R."/>
            <person name="Goodwin L."/>
            <person name="Pitluck S."/>
            <person name="Liolios K."/>
            <person name="Pagani I."/>
            <person name="Ivanova N."/>
            <person name="Mavromatis K."/>
            <person name="Mikhailova N."/>
            <person name="Huntemann M."/>
            <person name="Pati A."/>
            <person name="Chen A."/>
            <person name="Palaniappan K."/>
            <person name="Land M."/>
            <person name="Hauser L."/>
            <person name="Brambilla E.M."/>
            <person name="Rohde M."/>
            <person name="Goker M."/>
            <person name="Woyke T."/>
            <person name="Bristow J."/>
            <person name="Eisen J.A."/>
            <person name="Markowitz V."/>
            <person name="Hugenholtz P."/>
            <person name="Kyrpides N.C."/>
            <person name="Klenk H.P."/>
            <person name="Detter J.C."/>
        </authorList>
    </citation>
    <scope>NUCLEOTIDE SEQUENCE [LARGE SCALE GENOMIC DNA]</scope>
    <source>
        <strain evidence="4">ATCC 33096 / DSM 2489 / 6091</strain>
    </source>
</reference>
<keyword evidence="4" id="KW-1185">Reference proteome</keyword>
<name>F2NU56_TRES6</name>
<evidence type="ECO:0000313" key="4">
    <source>
        <dbReference type="Proteomes" id="UP000006852"/>
    </source>
</evidence>
<dbReference type="Proteomes" id="UP000006852">
    <property type="component" value="Chromosome"/>
</dbReference>
<dbReference type="HOGENOM" id="CLU_031285_2_2_12"/>
<comment type="subcellular location">
    <subcellularLocation>
        <location evidence="1">Periplasm</location>
    </subcellularLocation>
</comment>
<dbReference type="Gene3D" id="3.40.190.10">
    <property type="entry name" value="Periplasmic binding protein-like II"/>
    <property type="match status" value="1"/>
</dbReference>